<evidence type="ECO:0000256" key="5">
    <source>
        <dbReference type="RuleBase" id="RU004020"/>
    </source>
</evidence>
<dbReference type="InterPro" id="IPR036388">
    <property type="entry name" value="WH-like_DNA-bd_sf"/>
</dbReference>
<dbReference type="InterPro" id="IPR036390">
    <property type="entry name" value="WH_DNA-bd_sf"/>
</dbReference>
<organism evidence="7">
    <name type="scientific">Stegastes partitus</name>
    <name type="common">bicolor damselfish</name>
    <dbReference type="NCBI Taxonomy" id="144197"/>
    <lineage>
        <taxon>Eukaryota</taxon>
        <taxon>Metazoa</taxon>
        <taxon>Chordata</taxon>
        <taxon>Craniata</taxon>
        <taxon>Vertebrata</taxon>
        <taxon>Euteleostomi</taxon>
        <taxon>Actinopterygii</taxon>
        <taxon>Neopterygii</taxon>
        <taxon>Teleostei</taxon>
        <taxon>Neoteleostei</taxon>
        <taxon>Acanthomorphata</taxon>
        <taxon>Ovalentaria</taxon>
        <taxon>Pomacentridae</taxon>
        <taxon>Stegastes</taxon>
    </lineage>
</organism>
<dbReference type="AlphaFoldDB" id="A0A3B5AQE4"/>
<keyword evidence="3" id="KW-0238">DNA-binding</keyword>
<protein>
    <recommendedName>
        <fullName evidence="6">HSF-type DNA-binding domain-containing protein</fullName>
    </recommendedName>
</protein>
<comment type="similarity">
    <text evidence="2 5">Belongs to the HSF family.</text>
</comment>
<comment type="subcellular location">
    <subcellularLocation>
        <location evidence="1">Nucleus</location>
    </subcellularLocation>
</comment>
<evidence type="ECO:0000256" key="2">
    <source>
        <dbReference type="ARBA" id="ARBA00006403"/>
    </source>
</evidence>
<dbReference type="Pfam" id="PF00447">
    <property type="entry name" value="HSF_DNA-bind"/>
    <property type="match status" value="1"/>
</dbReference>
<reference evidence="7" key="1">
    <citation type="submission" date="2023-09" db="UniProtKB">
        <authorList>
            <consortium name="Ensembl"/>
        </authorList>
    </citation>
    <scope>IDENTIFICATION</scope>
</reference>
<name>A0A3B5AQE4_9TELE</name>
<dbReference type="GO" id="GO:0043565">
    <property type="term" value="F:sequence-specific DNA binding"/>
    <property type="evidence" value="ECO:0007669"/>
    <property type="project" value="InterPro"/>
</dbReference>
<dbReference type="InterPro" id="IPR000232">
    <property type="entry name" value="HSF_DNA-bd"/>
</dbReference>
<keyword evidence="4" id="KW-0539">Nucleus</keyword>
<evidence type="ECO:0000256" key="4">
    <source>
        <dbReference type="ARBA" id="ARBA00023242"/>
    </source>
</evidence>
<dbReference type="GeneTree" id="ENSGT00510000048674"/>
<sequence length="139" mass="15512">MDACDYSLPLSINPNNFTAKLWRLVNNPANDSICWDGAGEVVVIHQQLFEQQILRPGSLSPSSPDAFKTTNFSSFVRQLNLYGFKKVDPDVSQPKPVNSTHPSCTHCPPSLRFPSCSLSLFSIHGAGAHHLYFLFFAEW</sequence>
<dbReference type="GO" id="GO:0005634">
    <property type="term" value="C:nucleus"/>
    <property type="evidence" value="ECO:0007669"/>
    <property type="project" value="UniProtKB-SubCell"/>
</dbReference>
<dbReference type="SMART" id="SM00415">
    <property type="entry name" value="HSF"/>
    <property type="match status" value="1"/>
</dbReference>
<dbReference type="Gene3D" id="1.10.10.10">
    <property type="entry name" value="Winged helix-like DNA-binding domain superfamily/Winged helix DNA-binding domain"/>
    <property type="match status" value="1"/>
</dbReference>
<evidence type="ECO:0000259" key="6">
    <source>
        <dbReference type="SMART" id="SM00415"/>
    </source>
</evidence>
<dbReference type="STRING" id="144197.ENSSPAP00000023683"/>
<evidence type="ECO:0000256" key="1">
    <source>
        <dbReference type="ARBA" id="ARBA00004123"/>
    </source>
</evidence>
<dbReference type="PANTHER" id="PTHR10015:SF336">
    <property type="entry name" value="HEAT SHOCK TRANSCRIPTION FACTOR, Y-LINKED"/>
    <property type="match status" value="1"/>
</dbReference>
<dbReference type="SUPFAM" id="SSF46785">
    <property type="entry name" value="Winged helix' DNA-binding domain"/>
    <property type="match status" value="1"/>
</dbReference>
<feature type="domain" description="HSF-type DNA-binding" evidence="6">
    <location>
        <begin position="13"/>
        <end position="112"/>
    </location>
</feature>
<evidence type="ECO:0000313" key="7">
    <source>
        <dbReference type="Ensembl" id="ENSSPAP00000023683.1"/>
    </source>
</evidence>
<evidence type="ECO:0000256" key="3">
    <source>
        <dbReference type="ARBA" id="ARBA00023125"/>
    </source>
</evidence>
<dbReference type="GO" id="GO:0003700">
    <property type="term" value="F:DNA-binding transcription factor activity"/>
    <property type="evidence" value="ECO:0007669"/>
    <property type="project" value="InterPro"/>
</dbReference>
<proteinExistence type="inferred from homology"/>
<dbReference type="PANTHER" id="PTHR10015">
    <property type="entry name" value="HEAT SHOCK TRANSCRIPTION FACTOR"/>
    <property type="match status" value="1"/>
</dbReference>
<accession>A0A3B5AQE4</accession>
<dbReference type="Ensembl" id="ENSSPAT00000024062.1">
    <property type="protein sequence ID" value="ENSSPAP00000023683.1"/>
    <property type="gene ID" value="ENSSPAG00000017870.1"/>
</dbReference>